<dbReference type="Pfam" id="PF01419">
    <property type="entry name" value="Jacalin"/>
    <property type="match status" value="1"/>
</dbReference>
<proteinExistence type="predicted"/>
<gene>
    <name evidence="3" type="ORF">F8M41_008097</name>
</gene>
<feature type="coiled-coil region" evidence="1">
    <location>
        <begin position="297"/>
        <end position="324"/>
    </location>
</feature>
<reference evidence="3 4" key="1">
    <citation type="journal article" date="2019" name="Environ. Microbiol.">
        <title>At the nexus of three kingdoms: the genome of the mycorrhizal fungus Gigaspora margarita provides insights into plant, endobacterial and fungal interactions.</title>
        <authorList>
            <person name="Venice F."/>
            <person name="Ghignone S."/>
            <person name="Salvioli di Fossalunga A."/>
            <person name="Amselem J."/>
            <person name="Novero M."/>
            <person name="Xianan X."/>
            <person name="Sedzielewska Toro K."/>
            <person name="Morin E."/>
            <person name="Lipzen A."/>
            <person name="Grigoriev I.V."/>
            <person name="Henrissat B."/>
            <person name="Martin F.M."/>
            <person name="Bonfante P."/>
        </authorList>
    </citation>
    <scope>NUCLEOTIDE SEQUENCE [LARGE SCALE GENOMIC DNA]</scope>
    <source>
        <strain evidence="3 4">BEG34</strain>
    </source>
</reference>
<keyword evidence="3" id="KW-0430">Lectin</keyword>
<dbReference type="PANTHER" id="PTHR47293:SF15">
    <property type="entry name" value="JACALIN-RELATED LECTIN 19"/>
    <property type="match status" value="1"/>
</dbReference>
<keyword evidence="4" id="KW-1185">Reference proteome</keyword>
<dbReference type="GO" id="GO:0030246">
    <property type="term" value="F:carbohydrate binding"/>
    <property type="evidence" value="ECO:0007669"/>
    <property type="project" value="UniProtKB-KW"/>
</dbReference>
<dbReference type="InterPro" id="IPR001229">
    <property type="entry name" value="Jacalin-like_lectin_dom"/>
</dbReference>
<dbReference type="Gene3D" id="2.100.10.30">
    <property type="entry name" value="Jacalin-like lectin domain"/>
    <property type="match status" value="1"/>
</dbReference>
<dbReference type="InterPro" id="IPR036404">
    <property type="entry name" value="Jacalin-like_lectin_dom_sf"/>
</dbReference>
<dbReference type="PANTHER" id="PTHR47293">
    <property type="entry name" value="JACALIN-RELATED LECTIN 3"/>
    <property type="match status" value="1"/>
</dbReference>
<dbReference type="SUPFAM" id="SSF51101">
    <property type="entry name" value="Mannose-binding lectins"/>
    <property type="match status" value="1"/>
</dbReference>
<feature type="domain" description="Jacalin-type lectin" evidence="2">
    <location>
        <begin position="54"/>
        <end position="179"/>
    </location>
</feature>
<organism evidence="3 4">
    <name type="scientific">Gigaspora margarita</name>
    <dbReference type="NCBI Taxonomy" id="4874"/>
    <lineage>
        <taxon>Eukaryota</taxon>
        <taxon>Fungi</taxon>
        <taxon>Fungi incertae sedis</taxon>
        <taxon>Mucoromycota</taxon>
        <taxon>Glomeromycotina</taxon>
        <taxon>Glomeromycetes</taxon>
        <taxon>Diversisporales</taxon>
        <taxon>Gigasporaceae</taxon>
        <taxon>Gigaspora</taxon>
    </lineage>
</organism>
<sequence>MNDEKWTIKLNGTKSPLNGNIKKGIEIDDLDKIAKELGTNKSDLLNDNIIKDIHVKQIKIWHGEYIDSIQFIYKVITNDKTYSINGDKHGGNGGKETIIKFEDDEHILAISGQYGDTSHGNLDRLKFINYIPSKKHVKLCTISGKYDTILFDMSPATGTVYTCFFGKCTHDSITNIGMYEGSIQNQSQQFQQSQQLQQLSDLLFPSKPYDFPVLKQEIVRLKYQELAPQVRNEKIKFEELTTNLKTKTGGLENVVDLLLDAQKEAIKNNDQSIQGELNAYKKILESKNLTKDELQILLSKQTELNQLEERLANLQINEGLANCK</sequence>
<dbReference type="OrthoDB" id="2434658at2759"/>
<comment type="caution">
    <text evidence="3">The sequence shown here is derived from an EMBL/GenBank/DDBJ whole genome shotgun (WGS) entry which is preliminary data.</text>
</comment>
<evidence type="ECO:0000313" key="3">
    <source>
        <dbReference type="EMBL" id="KAF0411924.1"/>
    </source>
</evidence>
<dbReference type="EMBL" id="WTPW01001835">
    <property type="protein sequence ID" value="KAF0411924.1"/>
    <property type="molecule type" value="Genomic_DNA"/>
</dbReference>
<name>A0A8H3X5U8_GIGMA</name>
<protein>
    <submittedName>
        <fullName evidence="3">Jacalin-like lectin domain protein</fullName>
    </submittedName>
</protein>
<evidence type="ECO:0000256" key="1">
    <source>
        <dbReference type="SAM" id="Coils"/>
    </source>
</evidence>
<dbReference type="AlphaFoldDB" id="A0A8H3X5U8"/>
<dbReference type="Proteomes" id="UP000439903">
    <property type="component" value="Unassembled WGS sequence"/>
</dbReference>
<accession>A0A8H3X5U8</accession>
<evidence type="ECO:0000259" key="2">
    <source>
        <dbReference type="Pfam" id="PF01419"/>
    </source>
</evidence>
<evidence type="ECO:0000313" key="4">
    <source>
        <dbReference type="Proteomes" id="UP000439903"/>
    </source>
</evidence>
<keyword evidence="1" id="KW-0175">Coiled coil</keyword>